<sequence length="282" mass="30023">MKGMKELRKIFYTLSCFILLMFLIPGLASAKSIFEHQNITVPAGQTVDDVYVAGGDADVFGQVNGVVVVINGSLRLGSTANVKGVVIVVGGQVNQDPGAVLGDDVYNISLDNATQNSLLIGGGLVLGLWVVQLAGSLLMVLVPVLIRIIVKTKIAAFTDQYKRESIGRLLYIGFLSGLIITALSALLLVTVIGIPILILILLAVIVVVAAGITVMSFRLGEMFRGPTQSSDWVKVLIGASIITAFVNIPFIGWVVLCLVALVSLGIGTQWIFQKMKKKSKTI</sequence>
<dbReference type="AlphaFoldDB" id="A0A089IUD0"/>
<dbReference type="Proteomes" id="UP000029409">
    <property type="component" value="Chromosome"/>
</dbReference>
<feature type="transmembrane region" description="Helical" evidence="1">
    <location>
        <begin position="231"/>
        <end position="247"/>
    </location>
</feature>
<evidence type="ECO:0000313" key="2">
    <source>
        <dbReference type="EMBL" id="AIQ12594.1"/>
    </source>
</evidence>
<name>A0A089IUD0_PAEDU</name>
<proteinExistence type="predicted"/>
<evidence type="ECO:0000256" key="1">
    <source>
        <dbReference type="SAM" id="Phobius"/>
    </source>
</evidence>
<accession>A0A089IUD0</accession>
<protein>
    <submittedName>
        <fullName evidence="2">Uncharacterized protein</fullName>
    </submittedName>
</protein>
<feature type="transmembrane region" description="Helical" evidence="1">
    <location>
        <begin position="169"/>
        <end position="190"/>
    </location>
</feature>
<feature type="transmembrane region" description="Helical" evidence="1">
    <location>
        <begin position="196"/>
        <end position="219"/>
    </location>
</feature>
<keyword evidence="3" id="KW-1185">Reference proteome</keyword>
<keyword evidence="1" id="KW-0472">Membrane</keyword>
<dbReference type="eggNOG" id="ENOG5032SKP">
    <property type="taxonomic scope" value="Bacteria"/>
</dbReference>
<dbReference type="KEGG" id="pdu:PDUR_12305"/>
<gene>
    <name evidence="2" type="ORF">PDUR_12305</name>
</gene>
<keyword evidence="1" id="KW-1133">Transmembrane helix</keyword>
<evidence type="ECO:0000313" key="3">
    <source>
        <dbReference type="Proteomes" id="UP000029409"/>
    </source>
</evidence>
<dbReference type="STRING" id="44251.PDUR_12305"/>
<feature type="transmembrane region" description="Helical" evidence="1">
    <location>
        <begin position="126"/>
        <end position="149"/>
    </location>
</feature>
<feature type="transmembrane region" description="Helical" evidence="1">
    <location>
        <begin position="253"/>
        <end position="272"/>
    </location>
</feature>
<keyword evidence="1" id="KW-0812">Transmembrane</keyword>
<organism evidence="2 3">
    <name type="scientific">Paenibacillus durus</name>
    <name type="common">Paenibacillus azotofixans</name>
    <dbReference type="NCBI Taxonomy" id="44251"/>
    <lineage>
        <taxon>Bacteria</taxon>
        <taxon>Bacillati</taxon>
        <taxon>Bacillota</taxon>
        <taxon>Bacilli</taxon>
        <taxon>Bacillales</taxon>
        <taxon>Paenibacillaceae</taxon>
        <taxon>Paenibacillus</taxon>
    </lineage>
</organism>
<reference evidence="2 3" key="1">
    <citation type="submission" date="2014-08" db="EMBL/GenBank/DDBJ databases">
        <title>Comparative genomics of the Paenibacillus odorifer group.</title>
        <authorList>
            <person name="den Bakker H.C."/>
            <person name="Tsai Y.-C."/>
            <person name="Martin N."/>
            <person name="Korlach J."/>
            <person name="Wiedmann M."/>
        </authorList>
    </citation>
    <scope>NUCLEOTIDE SEQUENCE [LARGE SCALE GENOMIC DNA]</scope>
    <source>
        <strain evidence="2 3">DSM 1735</strain>
    </source>
</reference>
<dbReference type="EMBL" id="CP009288">
    <property type="protein sequence ID" value="AIQ12594.1"/>
    <property type="molecule type" value="Genomic_DNA"/>
</dbReference>